<keyword evidence="9" id="KW-0012">Acyltransferase</keyword>
<name>A0A9P4L8W0_9PLEO</name>
<dbReference type="PANTHER" id="PTHR20531">
    <property type="entry name" value="N-ALPHA-ACETYLTRANSFERASE 40"/>
    <property type="match status" value="1"/>
</dbReference>
<dbReference type="EC" id="2.3.1.257" evidence="4"/>
<accession>A0A9P4L8W0</accession>
<dbReference type="AlphaFoldDB" id="A0A9P4L8W0"/>
<dbReference type="PANTHER" id="PTHR20531:SF1">
    <property type="entry name" value="N-ALPHA-ACETYLTRANSFERASE 40"/>
    <property type="match status" value="1"/>
</dbReference>
<dbReference type="GO" id="GO:0010485">
    <property type="term" value="F:histone H4 acetyltransferase activity"/>
    <property type="evidence" value="ECO:0007669"/>
    <property type="project" value="InterPro"/>
</dbReference>
<dbReference type="RefSeq" id="XP_040788162.1">
    <property type="nucleotide sequence ID" value="XM_040928734.1"/>
</dbReference>
<dbReference type="Pfam" id="PF00583">
    <property type="entry name" value="Acetyltransf_1"/>
    <property type="match status" value="1"/>
</dbReference>
<evidence type="ECO:0000256" key="7">
    <source>
        <dbReference type="ARBA" id="ARBA00022679"/>
    </source>
</evidence>
<reference evidence="13" key="1">
    <citation type="submission" date="2020-01" db="EMBL/GenBank/DDBJ databases">
        <authorList>
            <consortium name="DOE Joint Genome Institute"/>
            <person name="Haridas S."/>
            <person name="Albert R."/>
            <person name="Binder M."/>
            <person name="Bloem J."/>
            <person name="Labutti K."/>
            <person name="Salamov A."/>
            <person name="Andreopoulos B."/>
            <person name="Baker S.E."/>
            <person name="Barry K."/>
            <person name="Bills G."/>
            <person name="Bluhm B.H."/>
            <person name="Cannon C."/>
            <person name="Castanera R."/>
            <person name="Culley D.E."/>
            <person name="Daum C."/>
            <person name="Ezra D."/>
            <person name="Gonzalez J.B."/>
            <person name="Henrissat B."/>
            <person name="Kuo A."/>
            <person name="Liang C."/>
            <person name="Lipzen A."/>
            <person name="Lutzoni F."/>
            <person name="Magnuson J."/>
            <person name="Mondo S."/>
            <person name="Nolan M."/>
            <person name="Ohm R."/>
            <person name="Pangilinan J."/>
            <person name="Park H.-J."/>
            <person name="Ramirez L."/>
            <person name="Alfaro M."/>
            <person name="Sun H."/>
            <person name="Tritt A."/>
            <person name="Yoshinaga Y."/>
            <person name="Zwiers L.-H."/>
            <person name="Turgeon B.G."/>
            <person name="Goodwin S.B."/>
            <person name="Spatafora J.W."/>
            <person name="Crous P.W."/>
            <person name="Grigoriev I.V."/>
        </authorList>
    </citation>
    <scope>NUCLEOTIDE SEQUENCE</scope>
    <source>
        <strain evidence="13">CBS 394.84</strain>
    </source>
</reference>
<sequence>MPHVVRRATEVQKLLEQDATGLHAYEAPQLVCPLKFQLIRSAAALKKSEIDTCLGLVEQTSGHVYRASSIGWHPRKKKEEMMDKEMIYLLVRQGDLEWPLPSNNGRILGFVSFMFTYDDPPYEDREVVYMYEIHLHERLRGRGLGSNLIKFVEHAARYCGISKVMLTVFTANEGAKALYEKLGYTEDICSPTDRIMRNKVVKPDFLIMSKEIAYAL</sequence>
<dbReference type="SUPFAM" id="SSF55729">
    <property type="entry name" value="Acyl-CoA N-acyltransferases (Nat)"/>
    <property type="match status" value="1"/>
</dbReference>
<keyword evidence="8" id="KW-0539">Nucleus</keyword>
<dbReference type="GeneID" id="63845986"/>
<evidence type="ECO:0000313" key="14">
    <source>
        <dbReference type="Proteomes" id="UP000800039"/>
    </source>
</evidence>
<proteinExistence type="inferred from homology"/>
<evidence type="ECO:0000256" key="10">
    <source>
        <dbReference type="ARBA" id="ARBA00047821"/>
    </source>
</evidence>
<evidence type="ECO:0000313" key="13">
    <source>
        <dbReference type="EMBL" id="KAF1845599.1"/>
    </source>
</evidence>
<dbReference type="OrthoDB" id="424551at2759"/>
<comment type="caution">
    <text evidence="13">The sequence shown here is derived from an EMBL/GenBank/DDBJ whole genome shotgun (WGS) entry which is preliminary data.</text>
</comment>
<evidence type="ECO:0000256" key="5">
    <source>
        <dbReference type="ARBA" id="ARBA00015043"/>
    </source>
</evidence>
<organism evidence="13 14">
    <name type="scientific">Cucurbitaria berberidis CBS 394.84</name>
    <dbReference type="NCBI Taxonomy" id="1168544"/>
    <lineage>
        <taxon>Eukaryota</taxon>
        <taxon>Fungi</taxon>
        <taxon>Dikarya</taxon>
        <taxon>Ascomycota</taxon>
        <taxon>Pezizomycotina</taxon>
        <taxon>Dothideomycetes</taxon>
        <taxon>Pleosporomycetidae</taxon>
        <taxon>Pleosporales</taxon>
        <taxon>Pleosporineae</taxon>
        <taxon>Cucurbitariaceae</taxon>
        <taxon>Cucurbitaria</taxon>
    </lineage>
</organism>
<comment type="catalytic activity">
    <reaction evidence="10">
        <text>N-terminal L-seryl-[histone H2A] + acetyl-CoA = N-terminal N(alpha)-acetyl-L-seryl-[histone H2A] + CoA + H(+)</text>
        <dbReference type="Rhea" id="RHEA:50600"/>
        <dbReference type="Rhea" id="RHEA-COMP:12742"/>
        <dbReference type="Rhea" id="RHEA-COMP:12744"/>
        <dbReference type="ChEBI" id="CHEBI:15378"/>
        <dbReference type="ChEBI" id="CHEBI:57287"/>
        <dbReference type="ChEBI" id="CHEBI:57288"/>
        <dbReference type="ChEBI" id="CHEBI:64738"/>
        <dbReference type="ChEBI" id="CHEBI:83690"/>
        <dbReference type="EC" id="2.3.1.257"/>
    </reaction>
</comment>
<protein>
    <recommendedName>
        <fullName evidence="5">N-alpha-acetyltransferase 40</fullName>
        <ecNumber evidence="4">2.3.1.257</ecNumber>
    </recommendedName>
</protein>
<dbReference type="InterPro" id="IPR039949">
    <property type="entry name" value="NAA40"/>
</dbReference>
<gene>
    <name evidence="13" type="ORF">K460DRAFT_284423</name>
</gene>
<dbReference type="Proteomes" id="UP000800039">
    <property type="component" value="Unassembled WGS sequence"/>
</dbReference>
<evidence type="ECO:0000256" key="3">
    <source>
        <dbReference type="ARBA" id="ARBA00008870"/>
    </source>
</evidence>
<comment type="subcellular location">
    <subcellularLocation>
        <location evidence="2">Cytoplasm</location>
    </subcellularLocation>
    <subcellularLocation>
        <location evidence="1">Nucleus</location>
    </subcellularLocation>
</comment>
<dbReference type="GO" id="GO:0005634">
    <property type="term" value="C:nucleus"/>
    <property type="evidence" value="ECO:0007669"/>
    <property type="project" value="UniProtKB-SubCell"/>
</dbReference>
<dbReference type="GO" id="GO:0043998">
    <property type="term" value="F:histone H2A acetyltransferase activity"/>
    <property type="evidence" value="ECO:0007669"/>
    <property type="project" value="InterPro"/>
</dbReference>
<keyword evidence="6" id="KW-0963">Cytoplasm</keyword>
<dbReference type="GO" id="GO:1990189">
    <property type="term" value="F:protein N-terminal-serine acetyltransferase activity"/>
    <property type="evidence" value="ECO:0007669"/>
    <property type="project" value="UniProtKB-EC"/>
</dbReference>
<keyword evidence="14" id="KW-1185">Reference proteome</keyword>
<evidence type="ECO:0000256" key="6">
    <source>
        <dbReference type="ARBA" id="ARBA00022490"/>
    </source>
</evidence>
<evidence type="ECO:0000256" key="9">
    <source>
        <dbReference type="ARBA" id="ARBA00023315"/>
    </source>
</evidence>
<dbReference type="Gene3D" id="3.40.630.30">
    <property type="match status" value="1"/>
</dbReference>
<comment type="similarity">
    <text evidence="3">Belongs to the acetyltransferase family. NAA40 subfamily.</text>
</comment>
<dbReference type="GO" id="GO:0005737">
    <property type="term" value="C:cytoplasm"/>
    <property type="evidence" value="ECO:0007669"/>
    <property type="project" value="UniProtKB-SubCell"/>
</dbReference>
<evidence type="ECO:0000256" key="8">
    <source>
        <dbReference type="ARBA" id="ARBA00023242"/>
    </source>
</evidence>
<evidence type="ECO:0000256" key="2">
    <source>
        <dbReference type="ARBA" id="ARBA00004496"/>
    </source>
</evidence>
<evidence type="ECO:0000256" key="1">
    <source>
        <dbReference type="ARBA" id="ARBA00004123"/>
    </source>
</evidence>
<evidence type="ECO:0000256" key="11">
    <source>
        <dbReference type="ARBA" id="ARBA00049524"/>
    </source>
</evidence>
<feature type="domain" description="N-acetyltransferase" evidence="12">
    <location>
        <begin position="37"/>
        <end position="213"/>
    </location>
</feature>
<evidence type="ECO:0000259" key="12">
    <source>
        <dbReference type="PROSITE" id="PS51186"/>
    </source>
</evidence>
<evidence type="ECO:0000256" key="4">
    <source>
        <dbReference type="ARBA" id="ARBA00012950"/>
    </source>
</evidence>
<comment type="catalytic activity">
    <reaction evidence="11">
        <text>N-terminal L-seryl-[histone H4] + acetyl-CoA = N-terminal N(alpha)-acetyl-L-seryl-[histone H4] + CoA + H(+)</text>
        <dbReference type="Rhea" id="RHEA:50596"/>
        <dbReference type="Rhea" id="RHEA-COMP:12740"/>
        <dbReference type="Rhea" id="RHEA-COMP:12743"/>
        <dbReference type="ChEBI" id="CHEBI:15378"/>
        <dbReference type="ChEBI" id="CHEBI:57287"/>
        <dbReference type="ChEBI" id="CHEBI:57288"/>
        <dbReference type="ChEBI" id="CHEBI:64738"/>
        <dbReference type="ChEBI" id="CHEBI:83690"/>
        <dbReference type="EC" id="2.3.1.257"/>
    </reaction>
</comment>
<dbReference type="PROSITE" id="PS51186">
    <property type="entry name" value="GNAT"/>
    <property type="match status" value="1"/>
</dbReference>
<keyword evidence="7" id="KW-0808">Transferase</keyword>
<dbReference type="InterPro" id="IPR000182">
    <property type="entry name" value="GNAT_dom"/>
</dbReference>
<dbReference type="EMBL" id="ML976616">
    <property type="protein sequence ID" value="KAF1845599.1"/>
    <property type="molecule type" value="Genomic_DNA"/>
</dbReference>
<dbReference type="CDD" id="cd04301">
    <property type="entry name" value="NAT_SF"/>
    <property type="match status" value="1"/>
</dbReference>
<dbReference type="InterPro" id="IPR016181">
    <property type="entry name" value="Acyl_CoA_acyltransferase"/>
</dbReference>